<reference evidence="4" key="2">
    <citation type="submission" date="2015-01" db="EMBL/GenBank/DDBJ databases">
        <title>Evolutionary Origins and Diversification of the Mycorrhizal Mutualists.</title>
        <authorList>
            <consortium name="DOE Joint Genome Institute"/>
            <consortium name="Mycorrhizal Genomics Consortium"/>
            <person name="Kohler A."/>
            <person name="Kuo A."/>
            <person name="Nagy L.G."/>
            <person name="Floudas D."/>
            <person name="Copeland A."/>
            <person name="Barry K.W."/>
            <person name="Cichocki N."/>
            <person name="Veneault-Fourrey C."/>
            <person name="LaButti K."/>
            <person name="Lindquist E.A."/>
            <person name="Lipzen A."/>
            <person name="Lundell T."/>
            <person name="Morin E."/>
            <person name="Murat C."/>
            <person name="Riley R."/>
            <person name="Ohm R."/>
            <person name="Sun H."/>
            <person name="Tunlid A."/>
            <person name="Henrissat B."/>
            <person name="Grigoriev I.V."/>
            <person name="Hibbett D.S."/>
            <person name="Martin F."/>
        </authorList>
    </citation>
    <scope>NUCLEOTIDE SEQUENCE [LARGE SCALE GENOMIC DNA]</scope>
    <source>
        <strain evidence="4">F 1598</strain>
    </source>
</reference>
<dbReference type="InParanoid" id="A0A0C3CCX5"/>
<dbReference type="OrthoDB" id="514777at2759"/>
<feature type="domain" description="Eukaryotic translation initiation factor 4G1 eIF4E-binding" evidence="2">
    <location>
        <begin position="348"/>
        <end position="404"/>
    </location>
</feature>
<feature type="compositionally biased region" description="Polar residues" evidence="1">
    <location>
        <begin position="327"/>
        <end position="339"/>
    </location>
</feature>
<name>A0A0C3CCX5_PILCF</name>
<evidence type="ECO:0000313" key="3">
    <source>
        <dbReference type="EMBL" id="KIM87547.1"/>
    </source>
</evidence>
<feature type="compositionally biased region" description="Basic and acidic residues" evidence="1">
    <location>
        <begin position="293"/>
        <end position="323"/>
    </location>
</feature>
<dbReference type="HOGENOM" id="CLU_466998_0_0_1"/>
<evidence type="ECO:0000313" key="4">
    <source>
        <dbReference type="Proteomes" id="UP000054166"/>
    </source>
</evidence>
<dbReference type="InterPro" id="IPR036211">
    <property type="entry name" value="eIF4G_eIF4E-bd_sf"/>
</dbReference>
<keyword evidence="4" id="KW-1185">Reference proteome</keyword>
<dbReference type="SUPFAM" id="SSF101489">
    <property type="entry name" value="Eukaryotic initiation factor 4f subunit eIF4g, eIF4e-binding domain"/>
    <property type="match status" value="2"/>
</dbReference>
<feature type="domain" description="Eukaryotic translation initiation factor 4G1 eIF4E-binding" evidence="2">
    <location>
        <begin position="31"/>
        <end position="95"/>
    </location>
</feature>
<feature type="region of interest" description="Disordered" evidence="1">
    <location>
        <begin position="237"/>
        <end position="343"/>
    </location>
</feature>
<dbReference type="STRING" id="765440.A0A0C3CCX5"/>
<dbReference type="Gene3D" id="1.20.970.30">
    <property type="entry name" value="eIF4G, eIF4E-binding domain"/>
    <property type="match status" value="2"/>
</dbReference>
<organism evidence="3 4">
    <name type="scientific">Piloderma croceum (strain F 1598)</name>
    <dbReference type="NCBI Taxonomy" id="765440"/>
    <lineage>
        <taxon>Eukaryota</taxon>
        <taxon>Fungi</taxon>
        <taxon>Dikarya</taxon>
        <taxon>Basidiomycota</taxon>
        <taxon>Agaricomycotina</taxon>
        <taxon>Agaricomycetes</taxon>
        <taxon>Agaricomycetidae</taxon>
        <taxon>Atheliales</taxon>
        <taxon>Atheliaceae</taxon>
        <taxon>Piloderma</taxon>
    </lineage>
</organism>
<gene>
    <name evidence="3" type="ORF">PILCRDRAFT_815094</name>
</gene>
<accession>A0A0C3CCX5</accession>
<reference evidence="3 4" key="1">
    <citation type="submission" date="2014-04" db="EMBL/GenBank/DDBJ databases">
        <authorList>
            <consortium name="DOE Joint Genome Institute"/>
            <person name="Kuo A."/>
            <person name="Tarkka M."/>
            <person name="Buscot F."/>
            <person name="Kohler A."/>
            <person name="Nagy L.G."/>
            <person name="Floudas D."/>
            <person name="Copeland A."/>
            <person name="Barry K.W."/>
            <person name="Cichocki N."/>
            <person name="Veneault-Fourrey C."/>
            <person name="LaButti K."/>
            <person name="Lindquist E.A."/>
            <person name="Lipzen A."/>
            <person name="Lundell T."/>
            <person name="Morin E."/>
            <person name="Murat C."/>
            <person name="Sun H."/>
            <person name="Tunlid A."/>
            <person name="Henrissat B."/>
            <person name="Grigoriev I.V."/>
            <person name="Hibbett D.S."/>
            <person name="Martin F."/>
            <person name="Nordberg H.P."/>
            <person name="Cantor M.N."/>
            <person name="Hua S.X."/>
        </authorList>
    </citation>
    <scope>NUCLEOTIDE SEQUENCE [LARGE SCALE GENOMIC DNA]</scope>
    <source>
        <strain evidence="3 4">F 1598</strain>
    </source>
</reference>
<evidence type="ECO:0000256" key="1">
    <source>
        <dbReference type="SAM" id="MobiDB-lite"/>
    </source>
</evidence>
<feature type="compositionally biased region" description="Basic and acidic residues" evidence="1">
    <location>
        <begin position="253"/>
        <end position="285"/>
    </location>
</feature>
<evidence type="ECO:0000259" key="2">
    <source>
        <dbReference type="Pfam" id="PF12152"/>
    </source>
</evidence>
<dbReference type="AlphaFoldDB" id="A0A0C3CCX5"/>
<dbReference type="EMBL" id="KN832979">
    <property type="protein sequence ID" value="KIM87547.1"/>
    <property type="molecule type" value="Genomic_DNA"/>
</dbReference>
<dbReference type="InterPro" id="IPR022745">
    <property type="entry name" value="eIF4G1_eIF4E-bd"/>
</dbReference>
<dbReference type="Pfam" id="PF12152">
    <property type="entry name" value="eIF_4G1"/>
    <property type="match status" value="2"/>
</dbReference>
<sequence length="584" mass="64541">MSKRSTASAQKIPANATFMINSNHSQRSSASYPQSISLPSALATARIIHDIGQITYPDGIRPPKGELNVNAKDGKFIYDRDFLLQFMSICKEKPDMLPPLDIIGLEPSYPSHTMSHNEIGRRSAFAMTSSNPPQASIGLGIGSFGKPGAQNPFSMGNFAPPSGGKLSSEERFAAASSNNNGSPFVPGRSSKIVIKNQNGTEIDISKLKEGRSKKEQKLTKEVGKEMTEVERVVGAKRKEEHEWASKQKKGHIRKEEEGKERLQKNIEERERLKKEEEKARADADATFKVQEGVIEKQREAVKDSPTDTRNQRKDRPKDNENPRVDTASASLSAADQLRNSKPIPPAPSFALAMARVIDDIGQITYPEGIKGPKVELNINTKGGKFIYDRDFLLQFMSVCKEKPDMLPLDKIGLEPCRTMSHNEIGRRSGRRSAFAMASSNPPQASIGLGIESFGKPGAQTPFSMGNFATPRSGGKMSRKEQSALSNVHAVSLGGPADLPFGRPSPLVSTPNQVKGKSKWMSTEQVSSLHYRYNDSLSMFTYFFALSQYFVHRDFSSRLLQYAPKTLMRVILPNYLAFCLHAFIL</sequence>
<dbReference type="Proteomes" id="UP000054166">
    <property type="component" value="Unassembled WGS sequence"/>
</dbReference>
<proteinExistence type="predicted"/>
<protein>
    <recommendedName>
        <fullName evidence="2">Eukaryotic translation initiation factor 4G1 eIF4E-binding domain-containing protein</fullName>
    </recommendedName>
</protein>